<dbReference type="SUPFAM" id="SSF47413">
    <property type="entry name" value="lambda repressor-like DNA-binding domains"/>
    <property type="match status" value="1"/>
</dbReference>
<comment type="caution">
    <text evidence="6">The sequence shown here is derived from an EMBL/GenBank/DDBJ whole genome shotgun (WGS) entry which is preliminary data.</text>
</comment>
<feature type="region of interest" description="Disordered" evidence="4">
    <location>
        <begin position="195"/>
        <end position="225"/>
    </location>
</feature>
<evidence type="ECO:0000256" key="4">
    <source>
        <dbReference type="SAM" id="MobiDB-lite"/>
    </source>
</evidence>
<dbReference type="Pfam" id="PF26553">
    <property type="entry name" value="PDDEXK_19"/>
    <property type="match status" value="1"/>
</dbReference>
<organism evidence="6">
    <name type="scientific">mine drainage metagenome</name>
    <dbReference type="NCBI Taxonomy" id="410659"/>
    <lineage>
        <taxon>unclassified sequences</taxon>
        <taxon>metagenomes</taxon>
        <taxon>ecological metagenomes</taxon>
    </lineage>
</organism>
<feature type="non-terminal residue" evidence="6">
    <location>
        <position position="329"/>
    </location>
</feature>
<protein>
    <submittedName>
        <fullName evidence="6">Transcriptional regulator, XRE family</fullName>
    </submittedName>
</protein>
<dbReference type="NCBIfam" id="NF003162">
    <property type="entry name" value="PRK04140.1"/>
    <property type="match status" value="1"/>
</dbReference>
<name>T0ZK56_9ZZZZ</name>
<accession>T0ZK56</accession>
<dbReference type="InterPro" id="IPR020886">
    <property type="entry name" value="MTH_967-like"/>
</dbReference>
<feature type="domain" description="HTH cro/C1-type" evidence="5">
    <location>
        <begin position="136"/>
        <end position="193"/>
    </location>
</feature>
<dbReference type="InterPro" id="IPR059051">
    <property type="entry name" value="MTH_967_PDDEXK"/>
</dbReference>
<dbReference type="GO" id="GO:0003700">
    <property type="term" value="F:DNA-binding transcription factor activity"/>
    <property type="evidence" value="ECO:0007669"/>
    <property type="project" value="InterPro"/>
</dbReference>
<proteinExistence type="inferred from homology"/>
<evidence type="ECO:0000256" key="3">
    <source>
        <dbReference type="ARBA" id="ARBA00023163"/>
    </source>
</evidence>
<keyword evidence="1" id="KW-0805">Transcription regulation</keyword>
<dbReference type="Pfam" id="PF13560">
    <property type="entry name" value="HTH_31"/>
    <property type="match status" value="1"/>
</dbReference>
<evidence type="ECO:0000256" key="2">
    <source>
        <dbReference type="ARBA" id="ARBA00023125"/>
    </source>
</evidence>
<dbReference type="CDD" id="cd00093">
    <property type="entry name" value="HTH_XRE"/>
    <property type="match status" value="1"/>
</dbReference>
<dbReference type="HAMAP" id="MF_00584">
    <property type="entry name" value="HTH_type_cro_C1"/>
    <property type="match status" value="1"/>
</dbReference>
<dbReference type="SMART" id="SM00530">
    <property type="entry name" value="HTH_XRE"/>
    <property type="match status" value="1"/>
</dbReference>
<evidence type="ECO:0000256" key="1">
    <source>
        <dbReference type="ARBA" id="ARBA00023015"/>
    </source>
</evidence>
<dbReference type="AlphaFoldDB" id="T0ZK56"/>
<reference evidence="6" key="1">
    <citation type="submission" date="2013-08" db="EMBL/GenBank/DDBJ databases">
        <authorList>
            <person name="Mendez C."/>
            <person name="Richter M."/>
            <person name="Ferrer M."/>
            <person name="Sanchez J."/>
        </authorList>
    </citation>
    <scope>NUCLEOTIDE SEQUENCE</scope>
</reference>
<gene>
    <name evidence="6" type="ORF">B1B_13233</name>
</gene>
<dbReference type="Gene3D" id="1.10.260.40">
    <property type="entry name" value="lambda repressor-like DNA-binding domains"/>
    <property type="match status" value="1"/>
</dbReference>
<dbReference type="PROSITE" id="PS50943">
    <property type="entry name" value="HTH_CROC1"/>
    <property type="match status" value="1"/>
</dbReference>
<dbReference type="EMBL" id="AUZY01008708">
    <property type="protein sequence ID" value="EQD45058.1"/>
    <property type="molecule type" value="Genomic_DNA"/>
</dbReference>
<sequence>MPTVGDRDRTIERIQAILQRTGFHVTGTHNIRPSSFDLVARRDSLLLLVKVLKNIDALGPNEAVRLRELGRLIPAVGLVVGSSSGTSPLEPGVVYMRYGVPILNEETLQEYVEKGVPPFLFSSPGGIFARINGARLRELREDRSLSLGALASAAGVSRRTIQLYEEGAGAEITVVERIETYLGEPIAEPIDLFARRAGPPAEPPRETDGSDPPGTVPLSESTGDSLRDGVVRQLGDIGLTVTVTMRAPFDAFSRTPEARPEILLTGVGSLRAAHHRAPILLGLVRVIEGHGMFVVREESRTSSIDGLPILTIQELKRSRDHDELLEVLS</sequence>
<evidence type="ECO:0000259" key="5">
    <source>
        <dbReference type="PROSITE" id="PS50943"/>
    </source>
</evidence>
<dbReference type="InterPro" id="IPR001387">
    <property type="entry name" value="Cro/C1-type_HTH"/>
</dbReference>
<keyword evidence="2" id="KW-0238">DNA-binding</keyword>
<dbReference type="GO" id="GO:0003677">
    <property type="term" value="F:DNA binding"/>
    <property type="evidence" value="ECO:0007669"/>
    <property type="project" value="UniProtKB-KW"/>
</dbReference>
<keyword evidence="3" id="KW-0804">Transcription</keyword>
<evidence type="ECO:0000313" key="6">
    <source>
        <dbReference type="EMBL" id="EQD45058.1"/>
    </source>
</evidence>
<dbReference type="InterPro" id="IPR010982">
    <property type="entry name" value="Lambda_DNA-bd_dom_sf"/>
</dbReference>
<reference evidence="6" key="2">
    <citation type="journal article" date="2014" name="ISME J.">
        <title>Microbial stratification in low pH oxic and suboxic macroscopic growths along an acid mine drainage.</title>
        <authorList>
            <person name="Mendez-Garcia C."/>
            <person name="Mesa V."/>
            <person name="Sprenger R.R."/>
            <person name="Richter M."/>
            <person name="Diez M.S."/>
            <person name="Solano J."/>
            <person name="Bargiela R."/>
            <person name="Golyshina O.V."/>
            <person name="Manteca A."/>
            <person name="Ramos J.L."/>
            <person name="Gallego J.R."/>
            <person name="Llorente I."/>
            <person name="Martins Dos Santos V.A."/>
            <person name="Jensen O.N."/>
            <person name="Pelaez A.I."/>
            <person name="Sanchez J."/>
            <person name="Ferrer M."/>
        </authorList>
    </citation>
    <scope>NUCLEOTIDE SEQUENCE</scope>
</reference>